<accession>A0ABY4MH47</accession>
<dbReference type="InterPro" id="IPR016942">
    <property type="entry name" value="UCP030042"/>
</dbReference>
<feature type="transmembrane region" description="Helical" evidence="1">
    <location>
        <begin position="108"/>
        <end position="136"/>
    </location>
</feature>
<evidence type="ECO:0000313" key="4">
    <source>
        <dbReference type="Proteomes" id="UP000830115"/>
    </source>
</evidence>
<reference evidence="3" key="1">
    <citation type="submission" date="2021-10" db="EMBL/GenBank/DDBJ databases">
        <title>Streptomyces nigrumlapis sp.nov.,an antimicrobial producing actinobacterium isolated from Black Gobi rocks.</title>
        <authorList>
            <person name="Wen Y."/>
            <person name="Zhang W."/>
            <person name="Liu X.G."/>
        </authorList>
    </citation>
    <scope>NUCLEOTIDE SEQUENCE</scope>
    <source>
        <strain evidence="3">ST13-2-2</strain>
    </source>
</reference>
<dbReference type="Proteomes" id="UP000830115">
    <property type="component" value="Chromosome"/>
</dbReference>
<keyword evidence="1" id="KW-0472">Membrane</keyword>
<sequence length="141" mass="14599">MSDKDTDGIDVRGPRFGAALTSVVLAAVLISGSGWLLAFQALVFAVGAGAGVQRSPYAWLFKVAVRPRLAPPTAFEDAAPPRFAQGVGLVFTMIGLVGYFAGPEWLGLAATGCALAAAFLNAVFGYCLGCEVYVLLRRASG</sequence>
<dbReference type="Pfam" id="PF14340">
    <property type="entry name" value="DUF4395"/>
    <property type="match status" value="1"/>
</dbReference>
<dbReference type="RefSeq" id="WP_248867606.1">
    <property type="nucleotide sequence ID" value="NZ_CP086322.1"/>
</dbReference>
<evidence type="ECO:0000256" key="1">
    <source>
        <dbReference type="SAM" id="Phobius"/>
    </source>
</evidence>
<keyword evidence="4" id="KW-1185">Reference proteome</keyword>
<gene>
    <name evidence="3" type="ORF">K9S39_36745</name>
</gene>
<evidence type="ECO:0000259" key="2">
    <source>
        <dbReference type="Pfam" id="PF14340"/>
    </source>
</evidence>
<keyword evidence="1" id="KW-0812">Transmembrane</keyword>
<evidence type="ECO:0000313" key="3">
    <source>
        <dbReference type="EMBL" id="UQA96682.1"/>
    </source>
</evidence>
<feature type="domain" description="DUF4395" evidence="2">
    <location>
        <begin position="9"/>
        <end position="138"/>
    </location>
</feature>
<feature type="transmembrane region" description="Helical" evidence="1">
    <location>
        <begin position="83"/>
        <end position="102"/>
    </location>
</feature>
<dbReference type="PIRSF" id="PIRSF030042">
    <property type="entry name" value="UCP030042"/>
    <property type="match status" value="1"/>
</dbReference>
<dbReference type="EMBL" id="CP086322">
    <property type="protein sequence ID" value="UQA96682.1"/>
    <property type="molecule type" value="Genomic_DNA"/>
</dbReference>
<feature type="transmembrane region" description="Helical" evidence="1">
    <location>
        <begin position="20"/>
        <end position="46"/>
    </location>
</feature>
<proteinExistence type="predicted"/>
<dbReference type="InterPro" id="IPR025508">
    <property type="entry name" value="DUF4395"/>
</dbReference>
<organism evidence="3 4">
    <name type="scientific">Streptomyces halobius</name>
    <dbReference type="NCBI Taxonomy" id="2879846"/>
    <lineage>
        <taxon>Bacteria</taxon>
        <taxon>Bacillati</taxon>
        <taxon>Actinomycetota</taxon>
        <taxon>Actinomycetes</taxon>
        <taxon>Kitasatosporales</taxon>
        <taxon>Streptomycetaceae</taxon>
        <taxon>Streptomyces</taxon>
    </lineage>
</organism>
<keyword evidence="1" id="KW-1133">Transmembrane helix</keyword>
<name>A0ABY4MH47_9ACTN</name>
<protein>
    <submittedName>
        <fullName evidence="3">DUF4395 domain-containing protein</fullName>
    </submittedName>
</protein>